<dbReference type="GO" id="GO:0000976">
    <property type="term" value="F:transcription cis-regulatory region binding"/>
    <property type="evidence" value="ECO:0007669"/>
    <property type="project" value="TreeGrafter"/>
</dbReference>
<keyword evidence="4" id="KW-0804">Transcription</keyword>
<evidence type="ECO:0000259" key="5">
    <source>
        <dbReference type="PROSITE" id="PS50932"/>
    </source>
</evidence>
<name>A0A2T4ZBR3_9BACL</name>
<dbReference type="InterPro" id="IPR046335">
    <property type="entry name" value="LacI/GalR-like_sensor"/>
</dbReference>
<keyword evidence="2" id="KW-0805">Transcription regulation</keyword>
<proteinExistence type="predicted"/>
<keyword evidence="3" id="KW-0238">DNA-binding</keyword>
<organism evidence="6 7">
    <name type="scientific">Desmospora activa DSM 45169</name>
    <dbReference type="NCBI Taxonomy" id="1121389"/>
    <lineage>
        <taxon>Bacteria</taxon>
        <taxon>Bacillati</taxon>
        <taxon>Bacillota</taxon>
        <taxon>Bacilli</taxon>
        <taxon>Bacillales</taxon>
        <taxon>Thermoactinomycetaceae</taxon>
        <taxon>Desmospora</taxon>
    </lineage>
</organism>
<dbReference type="AlphaFoldDB" id="A0A2T4ZBR3"/>
<dbReference type="Gene3D" id="3.40.50.2300">
    <property type="match status" value="2"/>
</dbReference>
<dbReference type="InterPro" id="IPR000843">
    <property type="entry name" value="HTH_LacI"/>
</dbReference>
<evidence type="ECO:0000256" key="3">
    <source>
        <dbReference type="ARBA" id="ARBA00023125"/>
    </source>
</evidence>
<evidence type="ECO:0000256" key="4">
    <source>
        <dbReference type="ARBA" id="ARBA00023163"/>
    </source>
</evidence>
<dbReference type="InterPro" id="IPR010982">
    <property type="entry name" value="Lambda_DNA-bd_dom_sf"/>
</dbReference>
<dbReference type="SUPFAM" id="SSF47413">
    <property type="entry name" value="lambda repressor-like DNA-binding domains"/>
    <property type="match status" value="1"/>
</dbReference>
<dbReference type="CDD" id="cd01392">
    <property type="entry name" value="HTH_LacI"/>
    <property type="match status" value="1"/>
</dbReference>
<accession>A0A2T4ZBR3</accession>
<dbReference type="SMART" id="SM00354">
    <property type="entry name" value="HTH_LACI"/>
    <property type="match status" value="1"/>
</dbReference>
<evidence type="ECO:0000313" key="6">
    <source>
        <dbReference type="EMBL" id="PTM59333.1"/>
    </source>
</evidence>
<dbReference type="OrthoDB" id="2029945at2"/>
<sequence>MASIKDIAQLAKVSPGTASVVLNGKGDQYRISATTQQRVLEAARMLDYRPNISARRLRSGGEKVVPILALFWTLDTRAPLIGRFLQGVHQGLQSLEEECELLIQPYVGAKLQEEKSLITGTRFNAAIIANATEEDERFLQVANLNVPIVLHLRESERYSAVTVDHASSGRQVARLFSSRGHQRVGLIVPKISSKAIRTRTEGFLDEARLLGMKVGSEHIAGGAFTEVGGYRAAEEIFHSGVRPTAIFALSDQMALGALSNCYEKGIVVPEEMEIVGHDNSESSQFTIPPLTTVHLPVEEMAASCVQMLVDLINHRVSAPVVKKFQTELVIRTSCGDFIDT</sequence>
<dbReference type="PROSITE" id="PS50932">
    <property type="entry name" value="HTH_LACI_2"/>
    <property type="match status" value="1"/>
</dbReference>
<gene>
    <name evidence="6" type="ORF">C8J48_1945</name>
</gene>
<dbReference type="PANTHER" id="PTHR30146:SF148">
    <property type="entry name" value="HTH-TYPE TRANSCRIPTIONAL REPRESSOR PURR-RELATED"/>
    <property type="match status" value="1"/>
</dbReference>
<dbReference type="Gene3D" id="1.10.260.40">
    <property type="entry name" value="lambda repressor-like DNA-binding domains"/>
    <property type="match status" value="1"/>
</dbReference>
<protein>
    <submittedName>
        <fullName evidence="6">LacI family transcriptional regulator</fullName>
    </submittedName>
</protein>
<dbReference type="RefSeq" id="WP_107726241.1">
    <property type="nucleotide sequence ID" value="NZ_PZZP01000001.1"/>
</dbReference>
<dbReference type="PANTHER" id="PTHR30146">
    <property type="entry name" value="LACI-RELATED TRANSCRIPTIONAL REPRESSOR"/>
    <property type="match status" value="1"/>
</dbReference>
<dbReference type="SUPFAM" id="SSF53822">
    <property type="entry name" value="Periplasmic binding protein-like I"/>
    <property type="match status" value="1"/>
</dbReference>
<feature type="domain" description="HTH lacI-type" evidence="5">
    <location>
        <begin position="2"/>
        <end position="59"/>
    </location>
</feature>
<evidence type="ECO:0000256" key="1">
    <source>
        <dbReference type="ARBA" id="ARBA00022491"/>
    </source>
</evidence>
<evidence type="ECO:0000256" key="2">
    <source>
        <dbReference type="ARBA" id="ARBA00023015"/>
    </source>
</evidence>
<dbReference type="EMBL" id="PZZP01000001">
    <property type="protein sequence ID" value="PTM59333.1"/>
    <property type="molecule type" value="Genomic_DNA"/>
</dbReference>
<dbReference type="PROSITE" id="PS00356">
    <property type="entry name" value="HTH_LACI_1"/>
    <property type="match status" value="1"/>
</dbReference>
<dbReference type="Pfam" id="PF00356">
    <property type="entry name" value="LacI"/>
    <property type="match status" value="1"/>
</dbReference>
<dbReference type="Pfam" id="PF13377">
    <property type="entry name" value="Peripla_BP_3"/>
    <property type="match status" value="1"/>
</dbReference>
<comment type="caution">
    <text evidence="6">The sequence shown here is derived from an EMBL/GenBank/DDBJ whole genome shotgun (WGS) entry which is preliminary data.</text>
</comment>
<reference evidence="6 7" key="1">
    <citation type="submission" date="2018-04" db="EMBL/GenBank/DDBJ databases">
        <title>Genomic Encyclopedia of Archaeal and Bacterial Type Strains, Phase II (KMG-II): from individual species to whole genera.</title>
        <authorList>
            <person name="Goeker M."/>
        </authorList>
    </citation>
    <scope>NUCLEOTIDE SEQUENCE [LARGE SCALE GENOMIC DNA]</scope>
    <source>
        <strain evidence="6 7">DSM 45169</strain>
    </source>
</reference>
<keyword evidence="1" id="KW-0678">Repressor</keyword>
<keyword evidence="7" id="KW-1185">Reference proteome</keyword>
<dbReference type="InterPro" id="IPR028082">
    <property type="entry name" value="Peripla_BP_I"/>
</dbReference>
<dbReference type="Proteomes" id="UP000241639">
    <property type="component" value="Unassembled WGS sequence"/>
</dbReference>
<dbReference type="GO" id="GO:0003700">
    <property type="term" value="F:DNA-binding transcription factor activity"/>
    <property type="evidence" value="ECO:0007669"/>
    <property type="project" value="TreeGrafter"/>
</dbReference>
<evidence type="ECO:0000313" key="7">
    <source>
        <dbReference type="Proteomes" id="UP000241639"/>
    </source>
</evidence>